<keyword evidence="2" id="KW-1185">Reference proteome</keyword>
<evidence type="ECO:0000313" key="2">
    <source>
        <dbReference type="Proteomes" id="UP000309128"/>
    </source>
</evidence>
<protein>
    <submittedName>
        <fullName evidence="1">Uncharacterized protein</fullName>
    </submittedName>
</protein>
<dbReference type="RefSeq" id="WP_138669504.1">
    <property type="nucleotide sequence ID" value="NZ_VCKY01000114.1"/>
</dbReference>
<dbReference type="EMBL" id="VCKY01000114">
    <property type="protein sequence ID" value="TMR14079.1"/>
    <property type="molecule type" value="Genomic_DNA"/>
</dbReference>
<comment type="caution">
    <text evidence="1">The sequence shown here is derived from an EMBL/GenBank/DDBJ whole genome shotgun (WGS) entry which is preliminary data.</text>
</comment>
<proteinExistence type="predicted"/>
<reference evidence="1 2" key="1">
    <citation type="submission" date="2019-05" db="EMBL/GenBank/DDBJ databases">
        <title>Draft genome sequence of Nonomuraea turkmeniaca DSM 43926.</title>
        <authorList>
            <person name="Saricaoglu S."/>
            <person name="Isik K."/>
        </authorList>
    </citation>
    <scope>NUCLEOTIDE SEQUENCE [LARGE SCALE GENOMIC DNA]</scope>
    <source>
        <strain evidence="1 2">DSM 43926</strain>
    </source>
</reference>
<evidence type="ECO:0000313" key="1">
    <source>
        <dbReference type="EMBL" id="TMR14079.1"/>
    </source>
</evidence>
<organism evidence="1 2">
    <name type="scientific">Nonomuraea turkmeniaca</name>
    <dbReference type="NCBI Taxonomy" id="103838"/>
    <lineage>
        <taxon>Bacteria</taxon>
        <taxon>Bacillati</taxon>
        <taxon>Actinomycetota</taxon>
        <taxon>Actinomycetes</taxon>
        <taxon>Streptosporangiales</taxon>
        <taxon>Streptosporangiaceae</taxon>
        <taxon>Nonomuraea</taxon>
    </lineage>
</organism>
<gene>
    <name evidence="1" type="ORF">ETD86_29475</name>
</gene>
<dbReference type="AlphaFoldDB" id="A0A5S4FAH3"/>
<sequence>MGEPIHGSAPSGAHVHVGAADLEALSAEARRAHATARGAALMKRIAGLEVAIVNGTATDGEISENVALTAALRVWRRVASVAMRPPGRF</sequence>
<dbReference type="Proteomes" id="UP000309128">
    <property type="component" value="Unassembled WGS sequence"/>
</dbReference>
<name>A0A5S4FAH3_9ACTN</name>
<accession>A0A5S4FAH3</accession>